<evidence type="ECO:0000313" key="2">
    <source>
        <dbReference type="Proteomes" id="UP000298681"/>
    </source>
</evidence>
<evidence type="ECO:0000313" key="1">
    <source>
        <dbReference type="EMBL" id="TKS55072.1"/>
    </source>
</evidence>
<organism evidence="1 2">
    <name type="scientific">Luteimonas yindakuii</name>
    <dbReference type="NCBI Taxonomy" id="2565782"/>
    <lineage>
        <taxon>Bacteria</taxon>
        <taxon>Pseudomonadati</taxon>
        <taxon>Pseudomonadota</taxon>
        <taxon>Gammaproteobacteria</taxon>
        <taxon>Lysobacterales</taxon>
        <taxon>Lysobacteraceae</taxon>
        <taxon>Luteimonas</taxon>
    </lineage>
</organism>
<protein>
    <submittedName>
        <fullName evidence="1">Uncharacterized protein</fullName>
    </submittedName>
</protein>
<accession>A0A4Z1R608</accession>
<dbReference type="AlphaFoldDB" id="A0A4Z1R608"/>
<gene>
    <name evidence="1" type="ORF">E4582_10070</name>
</gene>
<reference evidence="1 2" key="1">
    <citation type="submission" date="2019-01" db="EMBL/GenBank/DDBJ databases">
        <authorList>
            <person name="Zhang S."/>
        </authorList>
    </citation>
    <scope>NUCLEOTIDE SEQUENCE [LARGE SCALE GENOMIC DNA]</scope>
    <source>
        <strain evidence="1 2">1626</strain>
    </source>
</reference>
<dbReference type="RefSeq" id="WP_134674427.1">
    <property type="nucleotide sequence ID" value="NZ_CP039383.2"/>
</dbReference>
<keyword evidence="2" id="KW-1185">Reference proteome</keyword>
<sequence>MSNNIGSSELIASLSKITMGGDGASNGETSWLHAIAKALGDKVGELAESMVKNADKVGSKNEKEATSASAQLTADSQLFSMYMNALSTVLKSIGEGNVAMARKQ</sequence>
<dbReference type="OrthoDB" id="5975998at2"/>
<dbReference type="EMBL" id="SPUH01000001">
    <property type="protein sequence ID" value="TKS55072.1"/>
    <property type="molecule type" value="Genomic_DNA"/>
</dbReference>
<proteinExistence type="predicted"/>
<comment type="caution">
    <text evidence="1">The sequence shown here is derived from an EMBL/GenBank/DDBJ whole genome shotgun (WGS) entry which is preliminary data.</text>
</comment>
<name>A0A4Z1R608_9GAMM</name>
<dbReference type="Proteomes" id="UP000298681">
    <property type="component" value="Unassembled WGS sequence"/>
</dbReference>